<dbReference type="CDD" id="cd09272">
    <property type="entry name" value="RNase_HI_RT_Ty1"/>
    <property type="match status" value="1"/>
</dbReference>
<dbReference type="Pfam" id="PF14223">
    <property type="entry name" value="Retrotran_gag_2"/>
    <property type="match status" value="1"/>
</dbReference>
<reference evidence="2" key="1">
    <citation type="submission" date="2022-12" db="EMBL/GenBank/DDBJ databases">
        <title>Draft genome assemblies for two species of Escallonia (Escalloniales).</title>
        <authorList>
            <person name="Chanderbali A."/>
            <person name="Dervinis C."/>
            <person name="Anghel I."/>
            <person name="Soltis D."/>
            <person name="Soltis P."/>
            <person name="Zapata F."/>
        </authorList>
    </citation>
    <scope>NUCLEOTIDE SEQUENCE</scope>
    <source>
        <strain evidence="2">UCBG92.1500</strain>
        <tissue evidence="2">Leaf</tissue>
    </source>
</reference>
<comment type="caution">
    <text evidence="2">The sequence shown here is derived from an EMBL/GenBank/DDBJ whole genome shotgun (WGS) entry which is preliminary data.</text>
</comment>
<dbReference type="SUPFAM" id="SSF56672">
    <property type="entry name" value="DNA/RNA polymerases"/>
    <property type="match status" value="1"/>
</dbReference>
<name>A0AA88RZB5_9ASTE</name>
<dbReference type="InterPro" id="IPR043502">
    <property type="entry name" value="DNA/RNA_pol_sf"/>
</dbReference>
<dbReference type="EMBL" id="JAVXUO010000362">
    <property type="protein sequence ID" value="KAK2992961.1"/>
    <property type="molecule type" value="Genomic_DNA"/>
</dbReference>
<protein>
    <recommendedName>
        <fullName evidence="4">Retrovirus-related Pol polyprotein from transposon RE1</fullName>
    </recommendedName>
</protein>
<dbReference type="Proteomes" id="UP001187471">
    <property type="component" value="Unassembled WGS sequence"/>
</dbReference>
<organism evidence="2 3">
    <name type="scientific">Escallonia rubra</name>
    <dbReference type="NCBI Taxonomy" id="112253"/>
    <lineage>
        <taxon>Eukaryota</taxon>
        <taxon>Viridiplantae</taxon>
        <taxon>Streptophyta</taxon>
        <taxon>Embryophyta</taxon>
        <taxon>Tracheophyta</taxon>
        <taxon>Spermatophyta</taxon>
        <taxon>Magnoliopsida</taxon>
        <taxon>eudicotyledons</taxon>
        <taxon>Gunneridae</taxon>
        <taxon>Pentapetalae</taxon>
        <taxon>asterids</taxon>
        <taxon>campanulids</taxon>
        <taxon>Escalloniales</taxon>
        <taxon>Escalloniaceae</taxon>
        <taxon>Escallonia</taxon>
    </lineage>
</organism>
<evidence type="ECO:0000313" key="2">
    <source>
        <dbReference type="EMBL" id="KAK2992961.1"/>
    </source>
</evidence>
<dbReference type="PANTHER" id="PTHR11439">
    <property type="entry name" value="GAG-POL-RELATED RETROTRANSPOSON"/>
    <property type="match status" value="1"/>
</dbReference>
<dbReference type="AlphaFoldDB" id="A0AA88RZB5"/>
<evidence type="ECO:0008006" key="4">
    <source>
        <dbReference type="Google" id="ProtNLM"/>
    </source>
</evidence>
<feature type="region of interest" description="Disordered" evidence="1">
    <location>
        <begin position="226"/>
        <end position="287"/>
    </location>
</feature>
<evidence type="ECO:0000256" key="1">
    <source>
        <dbReference type="SAM" id="MobiDB-lite"/>
    </source>
</evidence>
<keyword evidence="3" id="KW-1185">Reference proteome</keyword>
<gene>
    <name evidence="2" type="ORF">RJ640_007343</name>
</gene>
<accession>A0AA88RZB5</accession>
<evidence type="ECO:0000313" key="3">
    <source>
        <dbReference type="Proteomes" id="UP001187471"/>
    </source>
</evidence>
<proteinExistence type="predicted"/>
<dbReference type="PANTHER" id="PTHR11439:SF450">
    <property type="entry name" value="REVERSE TRANSCRIPTASE TY1_COPIA-TYPE DOMAIN-CONTAINING PROTEIN"/>
    <property type="match status" value="1"/>
</dbReference>
<feature type="region of interest" description="Disordered" evidence="1">
    <location>
        <begin position="1"/>
        <end position="21"/>
    </location>
</feature>
<feature type="compositionally biased region" description="Gly residues" evidence="1">
    <location>
        <begin position="268"/>
        <end position="282"/>
    </location>
</feature>
<sequence>MASSSSTTTATSPSPSFPSLSHAHHHLSLKLTTKNYLYWKMQVVPFLRGLEIFGFVDGTISAPPSHITSQGQTSSIPNPDFQLWQNQDSLILSMLISSFSEEILPLVVGCNTSHDVWKVLASSLASPSNTRILRLHKSLHELNQKDDTVSAYLQRAKIISDELSAAGRPLSPEDFNIYVFRGLKPEFKDLVTTLSARSEPVTFSELHSLLLSHEFLNADHLDKLTLHPPSPSLNPTPAANLSHHNHHPSSGSSSHSTGGGHKFQHSPGGNGGGRRGGGGGRTVGKFGNSPSHLTSLIHSLGSEFSLKDLGPLNYFLGIEVVSLPSGLLLSQRKYIGDLLTNTGMHLAKPVLTPVSSTSKTSKLGSVPFSDPTKYRSVVGALQYLTITRPNIAFAVNRACQYMHFPSEEHWVAVKRILRYLKHTSSHGLFFHKSRNWDLHAFTDVDWAGYAEDRKSTGGFAIYMGGNLISWSSRKQRTVARSSTESEYKALADCAAELTWLSSLLAELGFSPTRAPTLWCDNLGATYLSANPVFHARMKHIEIDFHFVRDKVRRKELQVKFISTMDQIADILTKDLSTTRHQLLSNKMKWIGLAMDRLSYRLVNLIISVKVLTDALSRFYDISGLCANSNKGLVFLSGSDSGDASELKHLIIATTGFSLGRFPVKYLGVPLITMNPNGLVGSSIIYSRAGTFRDIIPDDVSWPWRRILKLTYKDESFSSLWVIVASICSRLSQKVKGNAGFLEILASTAGLNDYDPCLQMVFCGGSSSLVNCLWMNINNHYIDVLSPCHFKVNSMMGFGYHQLINDYKVVATCYSGGAQLREEACSLNSWKKIDAANVS</sequence>